<dbReference type="InterPro" id="IPR041049">
    <property type="entry name" value="DUF5615"/>
</dbReference>
<proteinExistence type="predicted"/>
<dbReference type="EMBL" id="BSPD01000061">
    <property type="protein sequence ID" value="GLS26805.1"/>
    <property type="molecule type" value="Genomic_DNA"/>
</dbReference>
<accession>A0AA37T4Q0</accession>
<comment type="caution">
    <text evidence="2">The sequence shown here is derived from an EMBL/GenBank/DDBJ whole genome shotgun (WGS) entry which is preliminary data.</text>
</comment>
<dbReference type="InterPro" id="IPR029060">
    <property type="entry name" value="PIN-like_dom_sf"/>
</dbReference>
<dbReference type="Pfam" id="PF18480">
    <property type="entry name" value="DUF5615"/>
    <property type="match status" value="1"/>
</dbReference>
<dbReference type="AlphaFoldDB" id="A0AA37T4Q0"/>
<evidence type="ECO:0000313" key="2">
    <source>
        <dbReference type="EMBL" id="GLS26805.1"/>
    </source>
</evidence>
<dbReference type="SUPFAM" id="SSF88723">
    <property type="entry name" value="PIN domain-like"/>
    <property type="match status" value="1"/>
</dbReference>
<gene>
    <name evidence="2" type="ORF">GCM10007877_25240</name>
</gene>
<dbReference type="Proteomes" id="UP001156870">
    <property type="component" value="Unassembled WGS sequence"/>
</dbReference>
<organism evidence="2 3">
    <name type="scientific">Marinibactrum halimedae</name>
    <dbReference type="NCBI Taxonomy" id="1444977"/>
    <lineage>
        <taxon>Bacteria</taxon>
        <taxon>Pseudomonadati</taxon>
        <taxon>Pseudomonadota</taxon>
        <taxon>Gammaproteobacteria</taxon>
        <taxon>Cellvibrionales</taxon>
        <taxon>Cellvibrionaceae</taxon>
        <taxon>Marinibactrum</taxon>
    </lineage>
</organism>
<protein>
    <recommendedName>
        <fullName evidence="1">DUF5615 domain-containing protein</fullName>
    </recommendedName>
</protein>
<sequence>MLLIDENLSYKLAARLNNDFQDTVAVARLPSLGEGAPDTAVWEYAKEHGLTLLTKDKDFVDYWKRFGPPPKVIRLEIGNSRLQASEALVRNNKNLIFQFINTPQQGLLFLNGG</sequence>
<dbReference type="RefSeq" id="WP_232594957.1">
    <property type="nucleotide sequence ID" value="NZ_BSPD01000061.1"/>
</dbReference>
<evidence type="ECO:0000259" key="1">
    <source>
        <dbReference type="Pfam" id="PF18480"/>
    </source>
</evidence>
<feature type="domain" description="DUF5615" evidence="1">
    <location>
        <begin position="2"/>
        <end position="102"/>
    </location>
</feature>
<keyword evidence="3" id="KW-1185">Reference proteome</keyword>
<evidence type="ECO:0000313" key="3">
    <source>
        <dbReference type="Proteomes" id="UP001156870"/>
    </source>
</evidence>
<reference evidence="2 3" key="1">
    <citation type="journal article" date="2014" name="Int. J. Syst. Evol. Microbiol.">
        <title>Complete genome sequence of Corynebacterium casei LMG S-19264T (=DSM 44701T), isolated from a smear-ripened cheese.</title>
        <authorList>
            <consortium name="US DOE Joint Genome Institute (JGI-PGF)"/>
            <person name="Walter F."/>
            <person name="Albersmeier A."/>
            <person name="Kalinowski J."/>
            <person name="Ruckert C."/>
        </authorList>
    </citation>
    <scope>NUCLEOTIDE SEQUENCE [LARGE SCALE GENOMIC DNA]</scope>
    <source>
        <strain evidence="2 3">NBRC 110095</strain>
    </source>
</reference>
<name>A0AA37T4Q0_9GAMM</name>